<sequence>MMDVLPPAGEPISIRSGFGISANPFDLPYDSVHFYGSGTAALAAAMRAAISLAEQPSPEIIIPAYGCPSLISAARYAPVCPVLVDLHPETPWLDIREVESHVTDNTVAILAINLFGIPERLEALRGLARKHHLFLIEDGAQSFFHDLADGPRSDFLVLSFGRGKPVSLLGGGSVLARTKLLADYLPAPDSTASPSRFRIAAIAYNLLRNPHLYWIPKRLPGLSLGETSYSPLRSLTAMDAARIRALTANIAAARCRTNDSILRMHHAIAPFHANAVVLDLLAFCCEQPFPRLSRYPLLLPDRNRRDTLLKRLDAAGLGATAMYQTPLPEIPGIDLGVQSFPAAGDFADRLITLPIHSGVTDRHISAIVSILGDFNN</sequence>
<dbReference type="Gene3D" id="3.90.1150.10">
    <property type="entry name" value="Aspartate Aminotransferase, domain 1"/>
    <property type="match status" value="1"/>
</dbReference>
<dbReference type="GO" id="GO:0030170">
    <property type="term" value="F:pyridoxal phosphate binding"/>
    <property type="evidence" value="ECO:0007669"/>
    <property type="project" value="TreeGrafter"/>
</dbReference>
<dbReference type="EMBL" id="FMWD01000003">
    <property type="protein sequence ID" value="SCZ55922.1"/>
    <property type="molecule type" value="Genomic_DNA"/>
</dbReference>
<gene>
    <name evidence="4" type="ORF">SAMN03097708_01227</name>
</gene>
<dbReference type="Proteomes" id="UP000199648">
    <property type="component" value="Unassembled WGS sequence"/>
</dbReference>
<dbReference type="AlphaFoldDB" id="A0A1G5Q2N2"/>
<name>A0A1G5Q2N2_9GAMM</name>
<protein>
    <submittedName>
        <fullName evidence="4">dTDP-4-amino-4,6-dideoxygalactose transaminase</fullName>
    </submittedName>
</protein>
<proteinExistence type="inferred from homology"/>
<dbReference type="STRING" id="415747.SAMN03097708_01227"/>
<dbReference type="Pfam" id="PF01041">
    <property type="entry name" value="DegT_DnrJ_EryC1"/>
    <property type="match status" value="2"/>
</dbReference>
<dbReference type="PANTHER" id="PTHR30244:SF34">
    <property type="entry name" value="DTDP-4-AMINO-4,6-DIDEOXYGALACTOSE TRANSAMINASE"/>
    <property type="match status" value="1"/>
</dbReference>
<reference evidence="4 5" key="1">
    <citation type="submission" date="2016-10" db="EMBL/GenBank/DDBJ databases">
        <authorList>
            <person name="de Groot N.N."/>
        </authorList>
    </citation>
    <scope>NUCLEOTIDE SEQUENCE [LARGE SCALE GENOMIC DNA]</scope>
    <source>
        <strain evidence="4 5">HLD2</strain>
    </source>
</reference>
<keyword evidence="5" id="KW-1185">Reference proteome</keyword>
<accession>A0A1G5Q2N2</accession>
<organism evidence="4 5">
    <name type="scientific">Thiohalomonas denitrificans</name>
    <dbReference type="NCBI Taxonomy" id="415747"/>
    <lineage>
        <taxon>Bacteria</taxon>
        <taxon>Pseudomonadati</taxon>
        <taxon>Pseudomonadota</taxon>
        <taxon>Gammaproteobacteria</taxon>
        <taxon>Thiohalomonadales</taxon>
        <taxon>Thiohalomonadaceae</taxon>
        <taxon>Thiohalomonas</taxon>
    </lineage>
</organism>
<evidence type="ECO:0000313" key="5">
    <source>
        <dbReference type="Proteomes" id="UP000199648"/>
    </source>
</evidence>
<evidence type="ECO:0000313" key="4">
    <source>
        <dbReference type="EMBL" id="SCZ55922.1"/>
    </source>
</evidence>
<dbReference type="OrthoDB" id="6379669at2"/>
<evidence type="ECO:0000256" key="2">
    <source>
        <dbReference type="ARBA" id="ARBA00037999"/>
    </source>
</evidence>
<dbReference type="RefSeq" id="WP_092994006.1">
    <property type="nucleotide sequence ID" value="NZ_FMWD01000003.1"/>
</dbReference>
<dbReference type="GO" id="GO:0008483">
    <property type="term" value="F:transaminase activity"/>
    <property type="evidence" value="ECO:0007669"/>
    <property type="project" value="TreeGrafter"/>
</dbReference>
<dbReference type="GO" id="GO:0000271">
    <property type="term" value="P:polysaccharide biosynthetic process"/>
    <property type="evidence" value="ECO:0007669"/>
    <property type="project" value="TreeGrafter"/>
</dbReference>
<dbReference type="Gene3D" id="3.40.640.10">
    <property type="entry name" value="Type I PLP-dependent aspartate aminotransferase-like (Major domain)"/>
    <property type="match status" value="1"/>
</dbReference>
<dbReference type="InterPro" id="IPR015422">
    <property type="entry name" value="PyrdxlP-dep_Trfase_small"/>
</dbReference>
<evidence type="ECO:0000256" key="1">
    <source>
        <dbReference type="ARBA" id="ARBA00022898"/>
    </source>
</evidence>
<comment type="similarity">
    <text evidence="2 3">Belongs to the DegT/DnrJ/EryC1 family.</text>
</comment>
<evidence type="ECO:0000256" key="3">
    <source>
        <dbReference type="RuleBase" id="RU004508"/>
    </source>
</evidence>
<keyword evidence="1 3" id="KW-0663">Pyridoxal phosphate</keyword>
<dbReference type="InterPro" id="IPR015424">
    <property type="entry name" value="PyrdxlP-dep_Trfase"/>
</dbReference>
<dbReference type="InterPro" id="IPR015421">
    <property type="entry name" value="PyrdxlP-dep_Trfase_major"/>
</dbReference>
<dbReference type="PANTHER" id="PTHR30244">
    <property type="entry name" value="TRANSAMINASE"/>
    <property type="match status" value="1"/>
</dbReference>
<dbReference type="SUPFAM" id="SSF53383">
    <property type="entry name" value="PLP-dependent transferases"/>
    <property type="match status" value="1"/>
</dbReference>
<dbReference type="InterPro" id="IPR000653">
    <property type="entry name" value="DegT/StrS_aminotransferase"/>
</dbReference>